<evidence type="ECO:0000313" key="3">
    <source>
        <dbReference type="Proteomes" id="UP000537718"/>
    </source>
</evidence>
<accession>A0A7W9DJ06</accession>
<dbReference type="RefSeq" id="WP_183866230.1">
    <property type="nucleotide sequence ID" value="NZ_JACHCF010000002.1"/>
</dbReference>
<gene>
    <name evidence="2" type="ORF">HDE69_001252</name>
</gene>
<dbReference type="EMBL" id="JACHCF010000002">
    <property type="protein sequence ID" value="MBB5620214.1"/>
    <property type="molecule type" value="Genomic_DNA"/>
</dbReference>
<sequence>MNNRRLHISRIFATLLLMVFAIALTPWSSLHHHEEQPDYCVKDGKECLHKFHVGSERHNCLICSAHFEKDYYTTAVTYQAALESKSIVKNYALISASYTVLISTSLRGPPTARV</sequence>
<proteinExistence type="predicted"/>
<feature type="transmembrane region" description="Helical" evidence="1">
    <location>
        <begin position="12"/>
        <end position="30"/>
    </location>
</feature>
<reference evidence="2 3" key="1">
    <citation type="submission" date="2020-08" db="EMBL/GenBank/DDBJ databases">
        <title>Genomic Encyclopedia of Type Strains, Phase IV (KMG-V): Genome sequencing to study the core and pangenomes of soil and plant-associated prokaryotes.</title>
        <authorList>
            <person name="Whitman W."/>
        </authorList>
    </citation>
    <scope>NUCLEOTIDE SEQUENCE [LARGE SCALE GENOMIC DNA]</scope>
    <source>
        <strain evidence="2 3">MP7CTX6</strain>
    </source>
</reference>
<keyword evidence="1" id="KW-0472">Membrane</keyword>
<comment type="caution">
    <text evidence="2">The sequence shown here is derived from an EMBL/GenBank/DDBJ whole genome shotgun (WGS) entry which is preliminary data.</text>
</comment>
<evidence type="ECO:0000256" key="1">
    <source>
        <dbReference type="SAM" id="Phobius"/>
    </source>
</evidence>
<evidence type="ECO:0000313" key="2">
    <source>
        <dbReference type="EMBL" id="MBB5620214.1"/>
    </source>
</evidence>
<dbReference type="AlphaFoldDB" id="A0A7W9DJ06"/>
<organism evidence="2 3">
    <name type="scientific">Pedobacter cryoconitis</name>
    <dbReference type="NCBI Taxonomy" id="188932"/>
    <lineage>
        <taxon>Bacteria</taxon>
        <taxon>Pseudomonadati</taxon>
        <taxon>Bacteroidota</taxon>
        <taxon>Sphingobacteriia</taxon>
        <taxon>Sphingobacteriales</taxon>
        <taxon>Sphingobacteriaceae</taxon>
        <taxon>Pedobacter</taxon>
    </lineage>
</organism>
<keyword evidence="1" id="KW-0812">Transmembrane</keyword>
<keyword evidence="1" id="KW-1133">Transmembrane helix</keyword>
<dbReference type="Proteomes" id="UP000537718">
    <property type="component" value="Unassembled WGS sequence"/>
</dbReference>
<protein>
    <submittedName>
        <fullName evidence="2">Uncharacterized protein</fullName>
    </submittedName>
</protein>
<name>A0A7W9DJ06_9SPHI</name>